<keyword evidence="3" id="KW-1185">Reference proteome</keyword>
<dbReference type="Proteomes" id="UP000002012">
    <property type="component" value="Chromosome"/>
</dbReference>
<keyword evidence="1" id="KW-0812">Transmembrane</keyword>
<sequence>MVNRYVIAAIISTVIVVLSYIYHFYYLLKYSLSNDTAAWAQFSDYVGGLLNPVLSFIALVLLIKSLTLQNEANKSLKEELRNNEQTEKLRMFETQFFNMLNSQSMALDSFKIEVKENGDNVIKKGVEAICHFAVQLEPVILTV</sequence>
<accession>D4H5Y3</accession>
<feature type="transmembrane region" description="Helical" evidence="1">
    <location>
        <begin position="5"/>
        <end position="25"/>
    </location>
</feature>
<dbReference type="AlphaFoldDB" id="D4H5Y3"/>
<evidence type="ECO:0000256" key="1">
    <source>
        <dbReference type="SAM" id="Phobius"/>
    </source>
</evidence>
<name>D4H5Y3_DENA2</name>
<dbReference type="EMBL" id="CP001968">
    <property type="protein sequence ID" value="ADD69574.1"/>
    <property type="molecule type" value="Genomic_DNA"/>
</dbReference>
<proteinExistence type="predicted"/>
<gene>
    <name evidence="2" type="ordered locus">Dacet_2823</name>
</gene>
<organism evidence="2 3">
    <name type="scientific">Denitrovibrio acetiphilus (strain DSM 12809 / NBRC 114555 / N2460)</name>
    <dbReference type="NCBI Taxonomy" id="522772"/>
    <lineage>
        <taxon>Bacteria</taxon>
        <taxon>Pseudomonadati</taxon>
        <taxon>Deferribacterota</taxon>
        <taxon>Deferribacteres</taxon>
        <taxon>Deferribacterales</taxon>
        <taxon>Geovibrionaceae</taxon>
        <taxon>Denitrovibrio</taxon>
    </lineage>
</organism>
<keyword evidence="1" id="KW-1133">Transmembrane helix</keyword>
<evidence type="ECO:0000313" key="3">
    <source>
        <dbReference type="Proteomes" id="UP000002012"/>
    </source>
</evidence>
<keyword evidence="1" id="KW-0472">Membrane</keyword>
<dbReference type="RefSeq" id="WP_013012061.1">
    <property type="nucleotide sequence ID" value="NC_013943.1"/>
</dbReference>
<dbReference type="OrthoDB" id="6422829at2"/>
<dbReference type="InParanoid" id="D4H5Y3"/>
<dbReference type="PaxDb" id="522772-Dacet_2823"/>
<protein>
    <submittedName>
        <fullName evidence="2">Uncharacterized protein</fullName>
    </submittedName>
</protein>
<evidence type="ECO:0000313" key="2">
    <source>
        <dbReference type="EMBL" id="ADD69574.1"/>
    </source>
</evidence>
<dbReference type="KEGG" id="dap:Dacet_2823"/>
<dbReference type="HOGENOM" id="CLU_1802980_0_0_0"/>
<reference evidence="2 3" key="1">
    <citation type="journal article" date="2010" name="Stand. Genomic Sci.">
        <title>Complete genome sequence of Denitrovibrio acetiphilus type strain (N2460).</title>
        <authorList>
            <person name="Kiss H."/>
            <person name="Lang E."/>
            <person name="Lapidus A."/>
            <person name="Copeland A."/>
            <person name="Nolan M."/>
            <person name="Glavina Del Rio T."/>
            <person name="Chen F."/>
            <person name="Lucas S."/>
            <person name="Tice H."/>
            <person name="Cheng J.F."/>
            <person name="Han C."/>
            <person name="Goodwin L."/>
            <person name="Pitluck S."/>
            <person name="Liolios K."/>
            <person name="Pati A."/>
            <person name="Ivanova N."/>
            <person name="Mavromatis K."/>
            <person name="Chen A."/>
            <person name="Palaniappan K."/>
            <person name="Land M."/>
            <person name="Hauser L."/>
            <person name="Chang Y.J."/>
            <person name="Jeffries C.D."/>
            <person name="Detter J.C."/>
            <person name="Brettin T."/>
            <person name="Spring S."/>
            <person name="Rohde M."/>
            <person name="Goker M."/>
            <person name="Woyke T."/>
            <person name="Bristow J."/>
            <person name="Eisen J.A."/>
            <person name="Markowitz V."/>
            <person name="Hugenholtz P."/>
            <person name="Kyrpides N.C."/>
            <person name="Klenk H.P."/>
        </authorList>
    </citation>
    <scope>NUCLEOTIDE SEQUENCE [LARGE SCALE GENOMIC DNA]</scope>
    <source>
        <strain evidence="3">DSM 12809 / NBRC 114555 / N2460</strain>
    </source>
</reference>
<feature type="transmembrane region" description="Helical" evidence="1">
    <location>
        <begin position="45"/>
        <end position="67"/>
    </location>
</feature>
<dbReference type="STRING" id="522772.Dacet_2823"/>